<dbReference type="Gene3D" id="2.60.40.420">
    <property type="entry name" value="Cupredoxins - blue copper proteins"/>
    <property type="match status" value="3"/>
</dbReference>
<evidence type="ECO:0000259" key="8">
    <source>
        <dbReference type="Pfam" id="PF07731"/>
    </source>
</evidence>
<dbReference type="FunFam" id="2.60.40.420:FF:000031">
    <property type="entry name" value="Laccase-2 isoform A"/>
    <property type="match status" value="1"/>
</dbReference>
<feature type="compositionally biased region" description="Low complexity" evidence="5">
    <location>
        <begin position="178"/>
        <end position="219"/>
    </location>
</feature>
<feature type="compositionally biased region" description="Polar residues" evidence="5">
    <location>
        <begin position="149"/>
        <end position="158"/>
    </location>
</feature>
<keyword evidence="2" id="KW-0479">Metal-binding</keyword>
<name>A0A2J7QZR4_9NEOP</name>
<evidence type="ECO:0000256" key="5">
    <source>
        <dbReference type="SAM" id="MobiDB-lite"/>
    </source>
</evidence>
<protein>
    <submittedName>
        <fullName evidence="10">Uncharacterized protein</fullName>
    </submittedName>
</protein>
<evidence type="ECO:0000256" key="1">
    <source>
        <dbReference type="ARBA" id="ARBA00010609"/>
    </source>
</evidence>
<feature type="signal peptide" evidence="6">
    <location>
        <begin position="1"/>
        <end position="18"/>
    </location>
</feature>
<dbReference type="PANTHER" id="PTHR11709:SF394">
    <property type="entry name" value="FI03373P-RELATED"/>
    <property type="match status" value="1"/>
</dbReference>
<dbReference type="GO" id="GO:0005886">
    <property type="term" value="C:plasma membrane"/>
    <property type="evidence" value="ECO:0007669"/>
    <property type="project" value="TreeGrafter"/>
</dbReference>
<dbReference type="Pfam" id="PF07731">
    <property type="entry name" value="Cu-oxidase_2"/>
    <property type="match status" value="1"/>
</dbReference>
<dbReference type="OrthoDB" id="2121828at2759"/>
<dbReference type="PANTHER" id="PTHR11709">
    <property type="entry name" value="MULTI-COPPER OXIDASE"/>
    <property type="match status" value="1"/>
</dbReference>
<comment type="caution">
    <text evidence="10">The sequence shown here is derived from an EMBL/GenBank/DDBJ whole genome shotgun (WGS) entry which is preliminary data.</text>
</comment>
<dbReference type="InterPro" id="IPR011706">
    <property type="entry name" value="Cu-oxidase_C"/>
</dbReference>
<dbReference type="GO" id="GO:0016491">
    <property type="term" value="F:oxidoreductase activity"/>
    <property type="evidence" value="ECO:0007669"/>
    <property type="project" value="UniProtKB-KW"/>
</dbReference>
<dbReference type="CDD" id="cd13858">
    <property type="entry name" value="CuRO_1_tcLCC2_insect_like"/>
    <property type="match status" value="1"/>
</dbReference>
<evidence type="ECO:0000256" key="2">
    <source>
        <dbReference type="ARBA" id="ARBA00022723"/>
    </source>
</evidence>
<dbReference type="InterPro" id="IPR011707">
    <property type="entry name" value="Cu-oxidase-like_N"/>
</dbReference>
<feature type="domain" description="Plastocyanin-like" evidence="7">
    <location>
        <begin position="617"/>
        <end position="753"/>
    </location>
</feature>
<dbReference type="FunFam" id="2.60.40.420:FF:000045">
    <property type="entry name" value="Laccase 2"/>
    <property type="match status" value="1"/>
</dbReference>
<reference evidence="10 11" key="1">
    <citation type="submission" date="2017-12" db="EMBL/GenBank/DDBJ databases">
        <title>Hemimetabolous genomes reveal molecular basis of termite eusociality.</title>
        <authorList>
            <person name="Harrison M.C."/>
            <person name="Jongepier E."/>
            <person name="Robertson H.M."/>
            <person name="Arning N."/>
            <person name="Bitard-Feildel T."/>
            <person name="Chao H."/>
            <person name="Childers C.P."/>
            <person name="Dinh H."/>
            <person name="Doddapaneni H."/>
            <person name="Dugan S."/>
            <person name="Gowin J."/>
            <person name="Greiner C."/>
            <person name="Han Y."/>
            <person name="Hu H."/>
            <person name="Hughes D.S.T."/>
            <person name="Huylmans A.-K."/>
            <person name="Kemena C."/>
            <person name="Kremer L.P.M."/>
            <person name="Lee S.L."/>
            <person name="Lopez-Ezquerra A."/>
            <person name="Mallet L."/>
            <person name="Monroy-Kuhn J.M."/>
            <person name="Moser A."/>
            <person name="Murali S.C."/>
            <person name="Muzny D.M."/>
            <person name="Otani S."/>
            <person name="Piulachs M.-D."/>
            <person name="Poelchau M."/>
            <person name="Qu J."/>
            <person name="Schaub F."/>
            <person name="Wada-Katsumata A."/>
            <person name="Worley K.C."/>
            <person name="Xie Q."/>
            <person name="Ylla G."/>
            <person name="Poulsen M."/>
            <person name="Gibbs R.A."/>
            <person name="Schal C."/>
            <person name="Richards S."/>
            <person name="Belles X."/>
            <person name="Korb J."/>
            <person name="Bornberg-Bauer E."/>
        </authorList>
    </citation>
    <scope>NUCLEOTIDE SEQUENCE [LARGE SCALE GENOMIC DNA]</scope>
    <source>
        <tissue evidence="10">Whole body</tissue>
    </source>
</reference>
<keyword evidence="11" id="KW-1185">Reference proteome</keyword>
<proteinExistence type="inferred from homology"/>
<evidence type="ECO:0000259" key="9">
    <source>
        <dbReference type="Pfam" id="PF07732"/>
    </source>
</evidence>
<dbReference type="EMBL" id="NEVH01009067">
    <property type="protein sequence ID" value="PNF34082.1"/>
    <property type="molecule type" value="Genomic_DNA"/>
</dbReference>
<dbReference type="AlphaFoldDB" id="A0A2J7QZR4"/>
<dbReference type="CDD" id="cd13884">
    <property type="entry name" value="CuRO_2_tcLCC_insect_like"/>
    <property type="match status" value="1"/>
</dbReference>
<dbReference type="STRING" id="105785.A0A2J7QZR4"/>
<gene>
    <name evidence="10" type="ORF">B7P43_G01149</name>
</gene>
<feature type="compositionally biased region" description="Polar residues" evidence="5">
    <location>
        <begin position="123"/>
        <end position="141"/>
    </location>
</feature>
<feature type="compositionally biased region" description="Polar residues" evidence="5">
    <location>
        <begin position="220"/>
        <end position="234"/>
    </location>
</feature>
<comment type="similarity">
    <text evidence="1">Belongs to the multicopper oxidase family.</text>
</comment>
<dbReference type="InParanoid" id="A0A2J7QZR4"/>
<accession>A0A2J7QZR4</accession>
<feature type="chain" id="PRO_5014476350" evidence="6">
    <location>
        <begin position="19"/>
        <end position="1082"/>
    </location>
</feature>
<organism evidence="10 11">
    <name type="scientific">Cryptotermes secundus</name>
    <dbReference type="NCBI Taxonomy" id="105785"/>
    <lineage>
        <taxon>Eukaryota</taxon>
        <taxon>Metazoa</taxon>
        <taxon>Ecdysozoa</taxon>
        <taxon>Arthropoda</taxon>
        <taxon>Hexapoda</taxon>
        <taxon>Insecta</taxon>
        <taxon>Pterygota</taxon>
        <taxon>Neoptera</taxon>
        <taxon>Polyneoptera</taxon>
        <taxon>Dictyoptera</taxon>
        <taxon>Blattodea</taxon>
        <taxon>Blattoidea</taxon>
        <taxon>Termitoidae</taxon>
        <taxon>Kalotermitidae</taxon>
        <taxon>Cryptotermitinae</taxon>
        <taxon>Cryptotermes</taxon>
    </lineage>
</organism>
<evidence type="ECO:0000256" key="6">
    <source>
        <dbReference type="SAM" id="SignalP"/>
    </source>
</evidence>
<evidence type="ECO:0000313" key="10">
    <source>
        <dbReference type="EMBL" id="PNF34082.1"/>
    </source>
</evidence>
<sequence length="1082" mass="120857">MCCSKSLLMISVLLQVFSHGFTSISNESVTTTTRKEIQPSERLNHEMDRYSILVSDSATRIHNMTLSGSPQTLPSDMIDFSVLLSPQSDDGLDKSSLLEPYDGFKYSAVSSPNKIPDKPFIHISSTEDNNSTESIQDSPPSYLNDKKQSPSVPSSNITVHPLNSKDVTKFNATKHEISSTSSSSDSNRRMSNIRSGNKINSTTLSESYEEITTSSTSDSKINGVQTLSSQKDNAENISNLRREEAISLPASTTNIPITHTIQHSPVSHADSYSNSHTSEISVISSDSSDTNTRPFPVDTTMAVLLPQNATNYRQNEESQHSIISKAHSFQQLNNFTVSNFEPNIGTDSIITSDNTDHPFVSETVANSLPTHPTSNKNLKHPSDKEVRMISLPTYHPNDVIHFSSSELYPSDSIHNTSHEEKHPCARTCKEGSPPMVCRYRFQLEWYYTMSKACYNCPVHLDDCNRKDCVVADGVRRPVVVVNRQMPGPSVEVCKGDQIIVDMENYMMEESTTIHWHGHHQRGTPYMDGVPYVTQCPIPPKSSFRYHYTADTPGTHFWHSHSGCQRADGAFGALIVRVPSSSDPHRELYDRDLSEHTVQILDWDDKLGVDKFLAHHHANGNNKPKTLLVNGRGRFHQFQDVNFAITNVTHSPTATFAVQQGFRYRFRLINAGFLNCPIELSVDNHTLLVISSDGADLKPVEADSLVSYAGERFDFVLKANQKVGNYWMRFRGLMDCDERFTKAHQVAVLHYDGAPVDKEPPGEVSYEAAHRKGVKVNSLNVGVGTVGSLVIPELDAIADDDETLKEEPDMTFYLSYDFYEIDNPHYHRSPLYGFHQVASKLQRLLTPQLNHISLKLPPFPLLSQHSDLGTKHPFCNETTISGCEHTYCECTHVIEVPLGAVLELILVDKGKAFDANHPFHLHGHAFRVIAMQRLNRSTTVEEVKARDKAGLIHRKLKGAPIKDTITVPDGGFTIVRVHASNPGYWLFHCHIEFHVELGMAVVFKVGQHEEFPSSPPGFPRCNNYMPSEQEIEQTKSDMNNDVRAPISSIPNWWPFKSTSTSGSSKFSVSPGLALLLWLCAAVR</sequence>
<evidence type="ECO:0000259" key="7">
    <source>
        <dbReference type="Pfam" id="PF00394"/>
    </source>
</evidence>
<feature type="domain" description="Plastocyanin-like" evidence="9">
    <location>
        <begin position="465"/>
        <end position="578"/>
    </location>
</feature>
<dbReference type="FunCoup" id="A0A2J7QZR4">
    <property type="interactions" value="20"/>
</dbReference>
<feature type="region of interest" description="Disordered" evidence="5">
    <location>
        <begin position="115"/>
        <end position="234"/>
    </location>
</feature>
<evidence type="ECO:0000313" key="11">
    <source>
        <dbReference type="Proteomes" id="UP000235965"/>
    </source>
</evidence>
<dbReference type="InterPro" id="IPR001117">
    <property type="entry name" value="Cu-oxidase_2nd"/>
</dbReference>
<dbReference type="GO" id="GO:0006826">
    <property type="term" value="P:iron ion transport"/>
    <property type="evidence" value="ECO:0007669"/>
    <property type="project" value="TreeGrafter"/>
</dbReference>
<feature type="domain" description="Plastocyanin-like" evidence="8">
    <location>
        <begin position="878"/>
        <end position="1006"/>
    </location>
</feature>
<dbReference type="InterPro" id="IPR008972">
    <property type="entry name" value="Cupredoxin"/>
</dbReference>
<evidence type="ECO:0000256" key="4">
    <source>
        <dbReference type="ARBA" id="ARBA00023008"/>
    </source>
</evidence>
<keyword evidence="6" id="KW-0732">Signal</keyword>
<keyword evidence="3" id="KW-0560">Oxidoreductase</keyword>
<dbReference type="Pfam" id="PF00394">
    <property type="entry name" value="Cu-oxidase"/>
    <property type="match status" value="1"/>
</dbReference>
<dbReference type="Proteomes" id="UP000235965">
    <property type="component" value="Unassembled WGS sequence"/>
</dbReference>
<dbReference type="GO" id="GO:0005507">
    <property type="term" value="F:copper ion binding"/>
    <property type="evidence" value="ECO:0007669"/>
    <property type="project" value="InterPro"/>
</dbReference>
<dbReference type="InterPro" id="IPR002355">
    <property type="entry name" value="Cu_oxidase_Cu_BS"/>
</dbReference>
<dbReference type="SUPFAM" id="SSF49503">
    <property type="entry name" value="Cupredoxins"/>
    <property type="match status" value="3"/>
</dbReference>
<dbReference type="PROSITE" id="PS00080">
    <property type="entry name" value="MULTICOPPER_OXIDASE2"/>
    <property type="match status" value="1"/>
</dbReference>
<dbReference type="Pfam" id="PF07732">
    <property type="entry name" value="Cu-oxidase_3"/>
    <property type="match status" value="1"/>
</dbReference>
<dbReference type="InterPro" id="IPR045087">
    <property type="entry name" value="Cu-oxidase_fam"/>
</dbReference>
<dbReference type="CDD" id="cd13905">
    <property type="entry name" value="CuRO_3_tcLLC2_insect_like"/>
    <property type="match status" value="1"/>
</dbReference>
<keyword evidence="4" id="KW-0186">Copper</keyword>
<evidence type="ECO:0000256" key="3">
    <source>
        <dbReference type="ARBA" id="ARBA00023002"/>
    </source>
</evidence>